<dbReference type="Proteomes" id="UP000265515">
    <property type="component" value="Unassembled WGS sequence"/>
</dbReference>
<keyword evidence="2" id="KW-0645">Protease</keyword>
<dbReference type="Pfam" id="PF17820">
    <property type="entry name" value="PDZ_6"/>
    <property type="match status" value="1"/>
</dbReference>
<evidence type="ECO:0000256" key="3">
    <source>
        <dbReference type="ARBA" id="ARBA00022801"/>
    </source>
</evidence>
<evidence type="ECO:0000313" key="7">
    <source>
        <dbReference type="Proteomes" id="UP000265515"/>
    </source>
</evidence>
<dbReference type="InterPro" id="IPR001478">
    <property type="entry name" value="PDZ"/>
</dbReference>
<keyword evidence="7" id="KW-1185">Reference proteome</keyword>
<organism evidence="6 7">
    <name type="scientific">Chara braunii</name>
    <name type="common">Braun's stonewort</name>
    <dbReference type="NCBI Taxonomy" id="69332"/>
    <lineage>
        <taxon>Eukaryota</taxon>
        <taxon>Viridiplantae</taxon>
        <taxon>Streptophyta</taxon>
        <taxon>Charophyceae</taxon>
        <taxon>Charales</taxon>
        <taxon>Characeae</taxon>
        <taxon>Chara</taxon>
    </lineage>
</organism>
<sequence>MQQFRRVFADQWSRSSLSPKVLLAEWSSIGGGSRFPCSNCSGGMMRSGVATKRLLTVRPWNLAGHSPLSNPLPACIRGKNACGNFPPSVIGGTTRGFGTYNHNPSASAIVGEQSPPLSGTPASPGVIANAAGFRSLEDATTCGGIPPASNPPPPRSDPGYGYISIDGRSAVCVSMLLGFAAGAGMATYISQRGSKEEELQQTLGAIASQIAQQDRQISQILEGRSPHVELLKPSAARTFTPIRLQEDPGTLTQGLSPPLAWKGGLRTDDDAHKQGEALQQVLHRHSIADAAAKAAPAVVNIKVTIGSRGMSFGQFSGTGSIIKADGTILTNAHVVAEVSGRSPYQGKLLVTMHDGRSFDGEVVSFDSLADIAVVKVKSSLPLPTVKLGTSRNLRPGDWVVALGSPLHLQNTVTAGIVSCVDRKSSEIGLRGGRMEYIQTDAAINQGNSGGPLINLDGEVIGINNMKAVAADGVSFAIPVDTAMKVVEQLSKHGRVIRPFIGMKMLELNDAIVNQLKERDSSFPDVEAGILVPQVIAGSPAARAGMMPGDVVVEFDGQQVTTVRQIMELLGDRVGEKIKVVVKRARGKTAVLHIVTEEITNDL</sequence>
<comment type="similarity">
    <text evidence="1">Belongs to the peptidase S1C family.</text>
</comment>
<feature type="domain" description="PDZ" evidence="5">
    <location>
        <begin position="484"/>
        <end position="569"/>
    </location>
</feature>
<dbReference type="Gene3D" id="2.40.10.120">
    <property type="match status" value="1"/>
</dbReference>
<evidence type="ECO:0000256" key="1">
    <source>
        <dbReference type="ARBA" id="ARBA00010541"/>
    </source>
</evidence>
<feature type="region of interest" description="Disordered" evidence="4">
    <location>
        <begin position="247"/>
        <end position="268"/>
    </location>
</feature>
<proteinExistence type="inferred from homology"/>
<dbReference type="PROSITE" id="PS50106">
    <property type="entry name" value="PDZ"/>
    <property type="match status" value="1"/>
</dbReference>
<dbReference type="AlphaFoldDB" id="A0A388LRB0"/>
<comment type="caution">
    <text evidence="6">The sequence shown here is derived from an EMBL/GenBank/DDBJ whole genome shotgun (WGS) entry which is preliminary data.</text>
</comment>
<dbReference type="SMART" id="SM00228">
    <property type="entry name" value="PDZ"/>
    <property type="match status" value="1"/>
</dbReference>
<dbReference type="InterPro" id="IPR001940">
    <property type="entry name" value="Peptidase_S1C"/>
</dbReference>
<reference evidence="6 7" key="1">
    <citation type="journal article" date="2018" name="Cell">
        <title>The Chara Genome: Secondary Complexity and Implications for Plant Terrestrialization.</title>
        <authorList>
            <person name="Nishiyama T."/>
            <person name="Sakayama H."/>
            <person name="Vries J.D."/>
            <person name="Buschmann H."/>
            <person name="Saint-Marcoux D."/>
            <person name="Ullrich K.K."/>
            <person name="Haas F.B."/>
            <person name="Vanderstraeten L."/>
            <person name="Becker D."/>
            <person name="Lang D."/>
            <person name="Vosolsobe S."/>
            <person name="Rombauts S."/>
            <person name="Wilhelmsson P.K.I."/>
            <person name="Janitza P."/>
            <person name="Kern R."/>
            <person name="Heyl A."/>
            <person name="Rumpler F."/>
            <person name="Villalobos L.I.A.C."/>
            <person name="Clay J.M."/>
            <person name="Skokan R."/>
            <person name="Toyoda A."/>
            <person name="Suzuki Y."/>
            <person name="Kagoshima H."/>
            <person name="Schijlen E."/>
            <person name="Tajeshwar N."/>
            <person name="Catarino B."/>
            <person name="Hetherington A.J."/>
            <person name="Saltykova A."/>
            <person name="Bonnot C."/>
            <person name="Breuninger H."/>
            <person name="Symeonidi A."/>
            <person name="Radhakrishnan G.V."/>
            <person name="Van Nieuwerburgh F."/>
            <person name="Deforce D."/>
            <person name="Chang C."/>
            <person name="Karol K.G."/>
            <person name="Hedrich R."/>
            <person name="Ulvskov P."/>
            <person name="Glockner G."/>
            <person name="Delwiche C.F."/>
            <person name="Petrasek J."/>
            <person name="Van de Peer Y."/>
            <person name="Friml J."/>
            <person name="Beilby M."/>
            <person name="Dolan L."/>
            <person name="Kohara Y."/>
            <person name="Sugano S."/>
            <person name="Fujiyama A."/>
            <person name="Delaux P.-M."/>
            <person name="Quint M."/>
            <person name="TheiBen G."/>
            <person name="Hagemann M."/>
            <person name="Harholt J."/>
            <person name="Dunand C."/>
            <person name="Zachgo S."/>
            <person name="Langdale J."/>
            <person name="Maumus F."/>
            <person name="Straeten D.V.D."/>
            <person name="Gould S.B."/>
            <person name="Rensing S.A."/>
        </authorList>
    </citation>
    <scope>NUCLEOTIDE SEQUENCE [LARGE SCALE GENOMIC DNA]</scope>
    <source>
        <strain evidence="6 7">S276</strain>
    </source>
</reference>
<dbReference type="PRINTS" id="PR00834">
    <property type="entry name" value="PROTEASES2C"/>
</dbReference>
<evidence type="ECO:0000313" key="6">
    <source>
        <dbReference type="EMBL" id="GBG84799.1"/>
    </source>
</evidence>
<dbReference type="InterPro" id="IPR041489">
    <property type="entry name" value="PDZ_6"/>
</dbReference>
<name>A0A388LRB0_CHABU</name>
<evidence type="ECO:0000256" key="2">
    <source>
        <dbReference type="ARBA" id="ARBA00022670"/>
    </source>
</evidence>
<evidence type="ECO:0000256" key="4">
    <source>
        <dbReference type="SAM" id="MobiDB-lite"/>
    </source>
</evidence>
<dbReference type="SUPFAM" id="SSF50156">
    <property type="entry name" value="PDZ domain-like"/>
    <property type="match status" value="1"/>
</dbReference>
<dbReference type="GO" id="GO:0006508">
    <property type="term" value="P:proteolysis"/>
    <property type="evidence" value="ECO:0007669"/>
    <property type="project" value="UniProtKB-KW"/>
</dbReference>
<accession>A0A388LRB0</accession>
<dbReference type="Pfam" id="PF13365">
    <property type="entry name" value="Trypsin_2"/>
    <property type="match status" value="1"/>
</dbReference>
<dbReference type="PANTHER" id="PTHR22939">
    <property type="entry name" value="SERINE PROTEASE FAMILY S1C HTRA-RELATED"/>
    <property type="match status" value="1"/>
</dbReference>
<dbReference type="Gramene" id="GBG84799">
    <property type="protein sequence ID" value="GBG84799"/>
    <property type="gene ID" value="CBR_g39175"/>
</dbReference>
<protein>
    <recommendedName>
        <fullName evidence="5">PDZ domain-containing protein</fullName>
    </recommendedName>
</protein>
<dbReference type="InterPro" id="IPR036034">
    <property type="entry name" value="PDZ_sf"/>
</dbReference>
<dbReference type="OrthoDB" id="4217619at2759"/>
<dbReference type="InterPro" id="IPR009003">
    <property type="entry name" value="Peptidase_S1_PA"/>
</dbReference>
<dbReference type="SUPFAM" id="SSF50494">
    <property type="entry name" value="Trypsin-like serine proteases"/>
    <property type="match status" value="1"/>
</dbReference>
<evidence type="ECO:0000259" key="5">
    <source>
        <dbReference type="PROSITE" id="PS50106"/>
    </source>
</evidence>
<dbReference type="Gene3D" id="2.30.42.10">
    <property type="match status" value="1"/>
</dbReference>
<dbReference type="EMBL" id="BFEA01000491">
    <property type="protein sequence ID" value="GBG84799.1"/>
    <property type="molecule type" value="Genomic_DNA"/>
</dbReference>
<gene>
    <name evidence="6" type="ORF">CBR_g39175</name>
</gene>
<keyword evidence="3" id="KW-0378">Hydrolase</keyword>
<dbReference type="GO" id="GO:0004252">
    <property type="term" value="F:serine-type endopeptidase activity"/>
    <property type="evidence" value="ECO:0007669"/>
    <property type="project" value="InterPro"/>
</dbReference>
<dbReference type="PANTHER" id="PTHR22939:SF125">
    <property type="entry name" value="PROTEASE DO-LIKE 14-RELATED"/>
    <property type="match status" value="1"/>
</dbReference>
<dbReference type="STRING" id="69332.A0A388LRB0"/>